<dbReference type="NCBIfam" id="TIGR00254">
    <property type="entry name" value="GGDEF"/>
    <property type="match status" value="1"/>
</dbReference>
<dbReference type="Pfam" id="PF00563">
    <property type="entry name" value="EAL"/>
    <property type="match status" value="1"/>
</dbReference>
<dbReference type="PANTHER" id="PTHR44757:SF2">
    <property type="entry name" value="BIOFILM ARCHITECTURE MAINTENANCE PROTEIN MBAA"/>
    <property type="match status" value="1"/>
</dbReference>
<dbReference type="RefSeq" id="WP_377049226.1">
    <property type="nucleotide sequence ID" value="NZ_JBHLVZ010000002.1"/>
</dbReference>
<feature type="region of interest" description="Disordered" evidence="1">
    <location>
        <begin position="616"/>
        <end position="644"/>
    </location>
</feature>
<dbReference type="SUPFAM" id="SSF55781">
    <property type="entry name" value="GAF domain-like"/>
    <property type="match status" value="1"/>
</dbReference>
<dbReference type="PANTHER" id="PTHR44757">
    <property type="entry name" value="DIGUANYLATE CYCLASE DGCP"/>
    <property type="match status" value="1"/>
</dbReference>
<evidence type="ECO:0000313" key="5">
    <source>
        <dbReference type="Proteomes" id="UP001589789"/>
    </source>
</evidence>
<dbReference type="InterPro" id="IPR035919">
    <property type="entry name" value="EAL_sf"/>
</dbReference>
<dbReference type="CDD" id="cd01949">
    <property type="entry name" value="GGDEF"/>
    <property type="match status" value="1"/>
</dbReference>
<dbReference type="Proteomes" id="UP001589789">
    <property type="component" value="Unassembled WGS sequence"/>
</dbReference>
<gene>
    <name evidence="4" type="ORF">ACFFIC_06010</name>
</gene>
<comment type="caution">
    <text evidence="4">The sequence shown here is derived from an EMBL/GenBank/DDBJ whole genome shotgun (WGS) entry which is preliminary data.</text>
</comment>
<dbReference type="Gene3D" id="3.30.70.270">
    <property type="match status" value="1"/>
</dbReference>
<dbReference type="Gene3D" id="3.20.20.450">
    <property type="entry name" value="EAL domain"/>
    <property type="match status" value="1"/>
</dbReference>
<dbReference type="InterPro" id="IPR029787">
    <property type="entry name" value="Nucleotide_cyclase"/>
</dbReference>
<dbReference type="SUPFAM" id="SSF141868">
    <property type="entry name" value="EAL domain-like"/>
    <property type="match status" value="1"/>
</dbReference>
<dbReference type="SMART" id="SM00267">
    <property type="entry name" value="GGDEF"/>
    <property type="match status" value="1"/>
</dbReference>
<evidence type="ECO:0000256" key="1">
    <source>
        <dbReference type="SAM" id="MobiDB-lite"/>
    </source>
</evidence>
<evidence type="ECO:0000259" key="2">
    <source>
        <dbReference type="PROSITE" id="PS50883"/>
    </source>
</evidence>
<feature type="domain" description="EAL" evidence="2">
    <location>
        <begin position="346"/>
        <end position="599"/>
    </location>
</feature>
<dbReference type="SUPFAM" id="SSF55073">
    <property type="entry name" value="Nucleotide cyclase"/>
    <property type="match status" value="1"/>
</dbReference>
<accession>A0ABV6INS8</accession>
<dbReference type="Gene3D" id="3.30.450.40">
    <property type="match status" value="1"/>
</dbReference>
<reference evidence="4 5" key="1">
    <citation type="submission" date="2024-09" db="EMBL/GenBank/DDBJ databases">
        <authorList>
            <person name="Sun Q."/>
            <person name="Mori K."/>
        </authorList>
    </citation>
    <scope>NUCLEOTIDE SEQUENCE [LARGE SCALE GENOMIC DNA]</scope>
    <source>
        <strain evidence="4 5">CCM 7468</strain>
    </source>
</reference>
<dbReference type="InterPro" id="IPR003018">
    <property type="entry name" value="GAF"/>
</dbReference>
<dbReference type="CDD" id="cd01948">
    <property type="entry name" value="EAL"/>
    <property type="match status" value="1"/>
</dbReference>
<dbReference type="Pfam" id="PF00990">
    <property type="entry name" value="GGDEF"/>
    <property type="match status" value="1"/>
</dbReference>
<name>A0ABV6INS8_9PROT</name>
<dbReference type="SMART" id="SM00065">
    <property type="entry name" value="GAF"/>
    <property type="match status" value="1"/>
</dbReference>
<dbReference type="InterPro" id="IPR000160">
    <property type="entry name" value="GGDEF_dom"/>
</dbReference>
<proteinExistence type="predicted"/>
<dbReference type="InterPro" id="IPR052155">
    <property type="entry name" value="Biofilm_reg_signaling"/>
</dbReference>
<evidence type="ECO:0000313" key="4">
    <source>
        <dbReference type="EMBL" id="MFC0385106.1"/>
    </source>
</evidence>
<dbReference type="SMART" id="SM00052">
    <property type="entry name" value="EAL"/>
    <property type="match status" value="1"/>
</dbReference>
<feature type="domain" description="GGDEF" evidence="3">
    <location>
        <begin position="198"/>
        <end position="331"/>
    </location>
</feature>
<dbReference type="InterPro" id="IPR043128">
    <property type="entry name" value="Rev_trsase/Diguanyl_cyclase"/>
</dbReference>
<keyword evidence="5" id="KW-1185">Reference proteome</keyword>
<organism evidence="4 5">
    <name type="scientific">Muricoccus vinaceus</name>
    <dbReference type="NCBI Taxonomy" id="424704"/>
    <lineage>
        <taxon>Bacteria</taxon>
        <taxon>Pseudomonadati</taxon>
        <taxon>Pseudomonadota</taxon>
        <taxon>Alphaproteobacteria</taxon>
        <taxon>Acetobacterales</taxon>
        <taxon>Roseomonadaceae</taxon>
        <taxon>Muricoccus</taxon>
    </lineage>
</organism>
<protein>
    <submittedName>
        <fullName evidence="4">Bifunctional diguanylate cyclase/phosphodiesterase</fullName>
    </submittedName>
</protein>
<dbReference type="EMBL" id="JBHLVZ010000002">
    <property type="protein sequence ID" value="MFC0385106.1"/>
    <property type="molecule type" value="Genomic_DNA"/>
</dbReference>
<dbReference type="InterPro" id="IPR029016">
    <property type="entry name" value="GAF-like_dom_sf"/>
</dbReference>
<sequence length="644" mass="68879">MIPAPMPRDERERIAALRRLDILDTAPDAVYDAFTELARSVCGTPIAALSLVDTDRQWFKSVLGLPLQQTSRDHAFCAHAIMRPDHVMVVPDALLDDRFASNPLVTGMPGIRFYAGAPLLDRDGFVLGSLCVIDREPREVDRDMVAKLAQIAAGASATLQLHGCMRELSRMALVDPLTGLANRAAFDRRLEESCAGTGSAALLMFDIDRFKGINDLFGHPGGDRALCEVARRLRAVARAGDMVARFGGDEFAILCGEGASVDAALAIAGRVHAALADTFQIDGQVVPLRTSIGVAVAPRHASGAEELVAASDAALYAAKRAGRGITRLALSPEAPAERAPVDIAGRMTLHNLLREALLTAGCNPFHLHFQPILDLPSGRVMAFEALVRWTLLDGQRVAPSDFVPVAEQSGLVPHIDRWVLMQACRAACSWPEAWAVSVNMSPATVALLDVVELVQEALAVSGLPPSRLRLEITETMQVPNPQRMSEAMQALRALGVTVALDDFGNGYASVTNLRRFPFNAVKLDRSLTAGLGTDRQALPVVRAMLDLTQALGLRAVAEGVETDGQFRLLHGLGVSRMQGFLFGHPVPEEEVVQTASEAETLLAALLRPEGAPGGLAQSVFSPGSMLRRDPGEGSAGRQGRMTPA</sequence>
<dbReference type="PROSITE" id="PS50883">
    <property type="entry name" value="EAL"/>
    <property type="match status" value="1"/>
</dbReference>
<dbReference type="Pfam" id="PF01590">
    <property type="entry name" value="GAF"/>
    <property type="match status" value="1"/>
</dbReference>
<dbReference type="InterPro" id="IPR001633">
    <property type="entry name" value="EAL_dom"/>
</dbReference>
<evidence type="ECO:0000259" key="3">
    <source>
        <dbReference type="PROSITE" id="PS50887"/>
    </source>
</evidence>
<dbReference type="PROSITE" id="PS50887">
    <property type="entry name" value="GGDEF"/>
    <property type="match status" value="1"/>
</dbReference>